<protein>
    <submittedName>
        <fullName evidence="6">Uncharacterized protein</fullName>
    </submittedName>
</protein>
<feature type="transmembrane region" description="Helical" evidence="5">
    <location>
        <begin position="186"/>
        <end position="212"/>
    </location>
</feature>
<keyword evidence="3 5" id="KW-1133">Transmembrane helix</keyword>
<dbReference type="OrthoDB" id="187449at2157"/>
<feature type="transmembrane region" description="Helical" evidence="5">
    <location>
        <begin position="259"/>
        <end position="279"/>
    </location>
</feature>
<evidence type="ECO:0000313" key="7">
    <source>
        <dbReference type="Proteomes" id="UP000258613"/>
    </source>
</evidence>
<name>A0A346PKD0_9EURY</name>
<evidence type="ECO:0000256" key="2">
    <source>
        <dbReference type="ARBA" id="ARBA00022692"/>
    </source>
</evidence>
<evidence type="ECO:0000256" key="5">
    <source>
        <dbReference type="SAM" id="Phobius"/>
    </source>
</evidence>
<organism evidence="6 7">
    <name type="scientific">Natrarchaeobaculum sulfurireducens</name>
    <dbReference type="NCBI Taxonomy" id="2044521"/>
    <lineage>
        <taxon>Archaea</taxon>
        <taxon>Methanobacteriati</taxon>
        <taxon>Methanobacteriota</taxon>
        <taxon>Stenosarchaea group</taxon>
        <taxon>Halobacteria</taxon>
        <taxon>Halobacteriales</taxon>
        <taxon>Natrialbaceae</taxon>
        <taxon>Natrarchaeobaculum</taxon>
    </lineage>
</organism>
<dbReference type="Pfam" id="PF09685">
    <property type="entry name" value="MamF_MmsF"/>
    <property type="match status" value="1"/>
</dbReference>
<sequence length="284" mass="30386">MPPQQTQGPPSTAEGPKLLEERSIGGIFVHFVAIPTGAVGAGLVYLVSTNEFTKRNARNALDWHLTVLGLTVVTFGSLFAYAELTGQGATDIAVLPSPLTTVASVLIPVLLSVWMLVWFWTFIVGFIAMGKATFGTAWRYPLTPALVDRFAPHVSLPGGWPLLIVVYTVLAPLIIGTVFFGPRDGAMFFASGFALIGLIMVLTPFAGVAMYLHGERTRPADAAWHPSVVVYIGAPIVVAVTGYVLSATFTDSINPAGDAVYVLLAAFWVSSLVYVVRWLTTSRS</sequence>
<evidence type="ECO:0000313" key="6">
    <source>
        <dbReference type="EMBL" id="AXR79975.1"/>
    </source>
</evidence>
<feature type="transmembrane region" description="Helical" evidence="5">
    <location>
        <begin position="27"/>
        <end position="48"/>
    </location>
</feature>
<comment type="subcellular location">
    <subcellularLocation>
        <location evidence="1">Membrane</location>
        <topology evidence="1">Multi-pass membrane protein</topology>
    </subcellularLocation>
</comment>
<feature type="transmembrane region" description="Helical" evidence="5">
    <location>
        <begin position="224"/>
        <end position="247"/>
    </location>
</feature>
<reference evidence="6 7" key="1">
    <citation type="submission" date="2018-02" db="EMBL/GenBank/DDBJ databases">
        <title>Phenotypic and genomic properties of facultatively anaerobic sulfur-reducing natronoarchaea from hypersaline soda lakes.</title>
        <authorList>
            <person name="Sorokin D.Y."/>
            <person name="Kublanov I.V."/>
            <person name="Roman P."/>
            <person name="Sinninghe Damste J.S."/>
            <person name="Golyshin P.N."/>
            <person name="Rojo D."/>
            <person name="Ciordia S."/>
            <person name="Mena M.D.C."/>
            <person name="Ferrer M."/>
            <person name="Messina E."/>
            <person name="Smedile F."/>
            <person name="La Spada G."/>
            <person name="La Cono V."/>
            <person name="Yakimov M.M."/>
        </authorList>
    </citation>
    <scope>NUCLEOTIDE SEQUENCE [LARGE SCALE GENOMIC DNA]</scope>
    <source>
        <strain evidence="6 7">AArc-Mg</strain>
        <plasmid evidence="7">paarc-mg-01</plasmid>
    </source>
</reference>
<accession>A0A346PKD0</accession>
<dbReference type="AlphaFoldDB" id="A0A346PKD0"/>
<dbReference type="RefSeq" id="WP_117366885.1">
    <property type="nucleotide sequence ID" value="NZ_CP027032.1"/>
</dbReference>
<dbReference type="InterPro" id="IPR019109">
    <property type="entry name" value="MamF_MmsF"/>
</dbReference>
<keyword evidence="7" id="KW-1185">Reference proteome</keyword>
<keyword evidence="4 5" id="KW-0472">Membrane</keyword>
<keyword evidence="2 5" id="KW-0812">Transmembrane</keyword>
<dbReference type="KEGG" id="nag:AArcMg_4150"/>
<dbReference type="EMBL" id="CP027032">
    <property type="protein sequence ID" value="AXR79975.1"/>
    <property type="molecule type" value="Genomic_DNA"/>
</dbReference>
<gene>
    <name evidence="6" type="ORF">AArcMg_4150</name>
</gene>
<keyword evidence="6" id="KW-0614">Plasmid</keyword>
<dbReference type="Proteomes" id="UP000258613">
    <property type="component" value="Plasmid pAArc-Mg-01"/>
</dbReference>
<evidence type="ECO:0000256" key="1">
    <source>
        <dbReference type="ARBA" id="ARBA00004141"/>
    </source>
</evidence>
<evidence type="ECO:0000256" key="3">
    <source>
        <dbReference type="ARBA" id="ARBA00022989"/>
    </source>
</evidence>
<dbReference type="GeneID" id="37640430"/>
<feature type="transmembrane region" description="Helical" evidence="5">
    <location>
        <begin position="159"/>
        <end position="180"/>
    </location>
</feature>
<feature type="transmembrane region" description="Helical" evidence="5">
    <location>
        <begin position="60"/>
        <end position="82"/>
    </location>
</feature>
<proteinExistence type="predicted"/>
<geneLocation type="plasmid" evidence="7">
    <name>paarc-mg-01</name>
</geneLocation>
<evidence type="ECO:0000256" key="4">
    <source>
        <dbReference type="ARBA" id="ARBA00023136"/>
    </source>
</evidence>
<feature type="transmembrane region" description="Helical" evidence="5">
    <location>
        <begin position="102"/>
        <end position="129"/>
    </location>
</feature>